<name>A0AAD5TCP3_9FUNG</name>
<dbReference type="PANTHER" id="PTHR32251:SF17">
    <property type="entry name" value="STEROID 5-ALPHA REDUCTASE C-TERMINAL DOMAIN-CONTAINING PROTEIN"/>
    <property type="match status" value="1"/>
</dbReference>
<evidence type="ECO:0000313" key="2">
    <source>
        <dbReference type="EMBL" id="KAJ3171303.1"/>
    </source>
</evidence>
<dbReference type="GO" id="GO:0016020">
    <property type="term" value="C:membrane"/>
    <property type="evidence" value="ECO:0007669"/>
    <property type="project" value="TreeGrafter"/>
</dbReference>
<proteinExistence type="predicted"/>
<protein>
    <recommendedName>
        <fullName evidence="4">Steroid 5-alpha reductase C-terminal domain-containing protein</fullName>
    </recommendedName>
</protein>
<feature type="transmembrane region" description="Helical" evidence="1">
    <location>
        <begin position="65"/>
        <end position="88"/>
    </location>
</feature>
<gene>
    <name evidence="2" type="ORF">HDU87_008410</name>
</gene>
<organism evidence="2 3">
    <name type="scientific">Geranomyces variabilis</name>
    <dbReference type="NCBI Taxonomy" id="109894"/>
    <lineage>
        <taxon>Eukaryota</taxon>
        <taxon>Fungi</taxon>
        <taxon>Fungi incertae sedis</taxon>
        <taxon>Chytridiomycota</taxon>
        <taxon>Chytridiomycota incertae sedis</taxon>
        <taxon>Chytridiomycetes</taxon>
        <taxon>Spizellomycetales</taxon>
        <taxon>Powellomycetaceae</taxon>
        <taxon>Geranomyces</taxon>
    </lineage>
</organism>
<dbReference type="Pfam" id="PF06966">
    <property type="entry name" value="DUF1295"/>
    <property type="match status" value="1"/>
</dbReference>
<dbReference type="EMBL" id="JADGJQ010000088">
    <property type="protein sequence ID" value="KAJ3171303.1"/>
    <property type="molecule type" value="Genomic_DNA"/>
</dbReference>
<feature type="transmembrane region" description="Helical" evidence="1">
    <location>
        <begin position="215"/>
        <end position="237"/>
    </location>
</feature>
<accession>A0AAD5TCP3</accession>
<dbReference type="Proteomes" id="UP001212152">
    <property type="component" value="Unassembled WGS sequence"/>
</dbReference>
<keyword evidence="1" id="KW-1133">Transmembrane helix</keyword>
<keyword evidence="1" id="KW-0812">Transmembrane</keyword>
<dbReference type="AlphaFoldDB" id="A0AAD5TCP3"/>
<reference evidence="2" key="1">
    <citation type="submission" date="2020-05" db="EMBL/GenBank/DDBJ databases">
        <title>Phylogenomic resolution of chytrid fungi.</title>
        <authorList>
            <person name="Stajich J.E."/>
            <person name="Amses K."/>
            <person name="Simmons R."/>
            <person name="Seto K."/>
            <person name="Myers J."/>
            <person name="Bonds A."/>
            <person name="Quandt C.A."/>
            <person name="Barry K."/>
            <person name="Liu P."/>
            <person name="Grigoriev I."/>
            <person name="Longcore J.E."/>
            <person name="James T.Y."/>
        </authorList>
    </citation>
    <scope>NUCLEOTIDE SEQUENCE</scope>
    <source>
        <strain evidence="2">JEL0379</strain>
    </source>
</reference>
<sequence>MTPVGASLLTTLVIDFAVQALAFAISAPLKTERFYDLAGAVGFTSCTLAALLWRRADGDHLDTLAARQILVAVLVIVWAARLGTFLALRVSKVEDKRFDQYKHDPKKFIVVWFMQAIWVFLTAFPVFIILGNPSSTQPSFGGASDIVGVVIWAYGFTVEVTADFQKLKFKNAHPRDFVSTGIWRWSRYANYNGEVSLWVGMFVLCARGFVEHWQWVGIVSPVFVTALIVFVSGVRLAEKSAQERYGSRADYQSYKARTSTFFLWPQKREGAISIGNSSNEEI</sequence>
<feature type="transmembrane region" description="Helical" evidence="1">
    <location>
        <begin position="6"/>
        <end position="27"/>
    </location>
</feature>
<dbReference type="PANTHER" id="PTHR32251">
    <property type="entry name" value="3-OXO-5-ALPHA-STEROID 4-DEHYDROGENASE"/>
    <property type="match status" value="1"/>
</dbReference>
<evidence type="ECO:0000313" key="3">
    <source>
        <dbReference type="Proteomes" id="UP001212152"/>
    </source>
</evidence>
<evidence type="ECO:0000256" key="1">
    <source>
        <dbReference type="SAM" id="Phobius"/>
    </source>
</evidence>
<dbReference type="InterPro" id="IPR010721">
    <property type="entry name" value="UstE-like"/>
</dbReference>
<comment type="caution">
    <text evidence="2">The sequence shown here is derived from an EMBL/GenBank/DDBJ whole genome shotgun (WGS) entry which is preliminary data.</text>
</comment>
<keyword evidence="3" id="KW-1185">Reference proteome</keyword>
<evidence type="ECO:0008006" key="4">
    <source>
        <dbReference type="Google" id="ProtNLM"/>
    </source>
</evidence>
<keyword evidence="1" id="KW-0472">Membrane</keyword>
<feature type="transmembrane region" description="Helical" evidence="1">
    <location>
        <begin position="142"/>
        <end position="162"/>
    </location>
</feature>
<feature type="transmembrane region" description="Helical" evidence="1">
    <location>
        <begin position="34"/>
        <end position="53"/>
    </location>
</feature>
<dbReference type="Gene3D" id="1.20.120.1630">
    <property type="match status" value="1"/>
</dbReference>
<feature type="transmembrane region" description="Helical" evidence="1">
    <location>
        <begin position="191"/>
        <end position="209"/>
    </location>
</feature>
<feature type="transmembrane region" description="Helical" evidence="1">
    <location>
        <begin position="109"/>
        <end position="130"/>
    </location>
</feature>